<dbReference type="InterPro" id="IPR045669">
    <property type="entry name" value="FHIP_C"/>
</dbReference>
<name>A0A0L0G3H6_9EUKA</name>
<dbReference type="AlphaFoldDB" id="A0A0L0G3H6"/>
<evidence type="ECO:0000256" key="1">
    <source>
        <dbReference type="ARBA" id="ARBA00024336"/>
    </source>
</evidence>
<dbReference type="Gene3D" id="1.25.10.10">
    <property type="entry name" value="Leucine-rich Repeat Variant"/>
    <property type="match status" value="1"/>
</dbReference>
<organism evidence="4 5">
    <name type="scientific">Sphaeroforma arctica JP610</name>
    <dbReference type="NCBI Taxonomy" id="667725"/>
    <lineage>
        <taxon>Eukaryota</taxon>
        <taxon>Ichthyosporea</taxon>
        <taxon>Ichthyophonida</taxon>
        <taxon>Sphaeroforma</taxon>
    </lineage>
</organism>
<accession>A0A0L0G3H6</accession>
<evidence type="ECO:0000313" key="4">
    <source>
        <dbReference type="EMBL" id="KNC83600.1"/>
    </source>
</evidence>
<keyword evidence="5" id="KW-1185">Reference proteome</keyword>
<dbReference type="PANTHER" id="PTHR21705">
    <property type="entry name" value="RAI16 PROTEIN-RELATED"/>
    <property type="match status" value="1"/>
</dbReference>
<evidence type="ECO:0000256" key="2">
    <source>
        <dbReference type="SAM" id="MobiDB-lite"/>
    </source>
</evidence>
<dbReference type="InterPro" id="IPR011989">
    <property type="entry name" value="ARM-like"/>
</dbReference>
<dbReference type="Proteomes" id="UP000054560">
    <property type="component" value="Unassembled WGS sequence"/>
</dbReference>
<protein>
    <recommendedName>
        <fullName evidence="3">FHF complex subunit HOOK-interacting protein C-terminal domain-containing protein</fullName>
    </recommendedName>
</protein>
<feature type="domain" description="FHF complex subunit HOOK-interacting protein C-terminal" evidence="3">
    <location>
        <begin position="449"/>
        <end position="527"/>
    </location>
</feature>
<comment type="similarity">
    <text evidence="1">Belongs to the FHIP family.</text>
</comment>
<dbReference type="OrthoDB" id="5350595at2759"/>
<dbReference type="Pfam" id="PF10257">
    <property type="entry name" value="RAI16-like"/>
    <property type="match status" value="1"/>
</dbReference>
<sequence>MQNLKSFFQSAATVLAPPIENDYDEFYQAWCAIKDYYGETKMDKIAVQNSMIPDQLAILIEKLRHERHQAGMFDSDDDQYDDEGYDESAESTDKTRRTSSAQASMRVGVAANTAEVSNSRLPPSGPIDGIKGLGGGVSAHRGDATPCLEYMLNHVFSTLCVLGQGDTPVGMKEEVLQFLTTFLKDNAFGIHADIRARRMSAHGNPADESPVVRQSDLMNTNVVLTHAKVPGPLMDLIKSCHKPKMSLYEEDVANILSVLAHLLRDNPTCVPYFIDRITEENKSHVESLGYGDGESEFFILDALTDLLSSEDIQVVNRACESILALVACDSPEISKYITSSKRLTILLMDHLSSAFNALPAVRGASEQDRKRLIRSLDGFKAWATYVDRVFCKSVGLDDHLSEFLHSNFFVPCLEKKLRETPAVSQFKSIDTTRQLSNLTPSQDVVEFYEGDFLRMLLQKMQRMLDEPYGEMLRVSALLSHLATFPNEQLRTFLLSPKCEVPPSVLTLYHSLEIATILLDEFVKEIGSCCMVSNESSV</sequence>
<feature type="compositionally biased region" description="Acidic residues" evidence="2">
    <location>
        <begin position="74"/>
        <end position="90"/>
    </location>
</feature>
<gene>
    <name evidence="4" type="ORF">SARC_04158</name>
</gene>
<reference evidence="4 5" key="1">
    <citation type="submission" date="2011-02" db="EMBL/GenBank/DDBJ databases">
        <title>The Genome Sequence of Sphaeroforma arctica JP610.</title>
        <authorList>
            <consortium name="The Broad Institute Genome Sequencing Platform"/>
            <person name="Russ C."/>
            <person name="Cuomo C."/>
            <person name="Young S.K."/>
            <person name="Zeng Q."/>
            <person name="Gargeya S."/>
            <person name="Alvarado L."/>
            <person name="Berlin A."/>
            <person name="Chapman S.B."/>
            <person name="Chen Z."/>
            <person name="Freedman E."/>
            <person name="Gellesch M."/>
            <person name="Goldberg J."/>
            <person name="Griggs A."/>
            <person name="Gujja S."/>
            <person name="Heilman E."/>
            <person name="Heiman D."/>
            <person name="Howarth C."/>
            <person name="Mehta T."/>
            <person name="Neiman D."/>
            <person name="Pearson M."/>
            <person name="Roberts A."/>
            <person name="Saif S."/>
            <person name="Shea T."/>
            <person name="Shenoy N."/>
            <person name="Sisk P."/>
            <person name="Stolte C."/>
            <person name="Sykes S."/>
            <person name="White J."/>
            <person name="Yandava C."/>
            <person name="Burger G."/>
            <person name="Gray M.W."/>
            <person name="Holland P.W.H."/>
            <person name="King N."/>
            <person name="Lang F.B.F."/>
            <person name="Roger A.J."/>
            <person name="Ruiz-Trillo I."/>
            <person name="Haas B."/>
            <person name="Nusbaum C."/>
            <person name="Birren B."/>
        </authorList>
    </citation>
    <scope>NUCLEOTIDE SEQUENCE [LARGE SCALE GENOMIC DNA]</scope>
    <source>
        <strain evidence="4 5">JP610</strain>
    </source>
</reference>
<dbReference type="PANTHER" id="PTHR21705:SF11">
    <property type="entry name" value="FHIP FAMILY PROTEIN CG3558"/>
    <property type="match status" value="1"/>
</dbReference>
<evidence type="ECO:0000313" key="5">
    <source>
        <dbReference type="Proteomes" id="UP000054560"/>
    </source>
</evidence>
<dbReference type="EMBL" id="KQ241821">
    <property type="protein sequence ID" value="KNC83600.1"/>
    <property type="molecule type" value="Genomic_DNA"/>
</dbReference>
<dbReference type="STRING" id="667725.A0A0L0G3H6"/>
<dbReference type="eggNOG" id="KOG3695">
    <property type="taxonomic scope" value="Eukaryota"/>
</dbReference>
<dbReference type="GeneID" id="25904662"/>
<dbReference type="SUPFAM" id="SSF48371">
    <property type="entry name" value="ARM repeat"/>
    <property type="match status" value="1"/>
</dbReference>
<dbReference type="Pfam" id="PF19314">
    <property type="entry name" value="DUF5917"/>
    <property type="match status" value="1"/>
</dbReference>
<evidence type="ECO:0000259" key="3">
    <source>
        <dbReference type="Pfam" id="PF19314"/>
    </source>
</evidence>
<dbReference type="InterPro" id="IPR016024">
    <property type="entry name" value="ARM-type_fold"/>
</dbReference>
<proteinExistence type="inferred from homology"/>
<dbReference type="InterPro" id="IPR019384">
    <property type="entry name" value="FHIP"/>
</dbReference>
<dbReference type="RefSeq" id="XP_014157502.1">
    <property type="nucleotide sequence ID" value="XM_014302027.1"/>
</dbReference>
<feature type="region of interest" description="Disordered" evidence="2">
    <location>
        <begin position="71"/>
        <end position="105"/>
    </location>
</feature>